<feature type="region of interest" description="Disordered" evidence="3">
    <location>
        <begin position="775"/>
        <end position="818"/>
    </location>
</feature>
<dbReference type="InterPro" id="IPR011333">
    <property type="entry name" value="SKP1/BTB/POZ_sf"/>
</dbReference>
<dbReference type="OrthoDB" id="1907306at2759"/>
<feature type="compositionally biased region" description="Polar residues" evidence="3">
    <location>
        <begin position="781"/>
        <end position="799"/>
    </location>
</feature>
<evidence type="ECO:0000313" key="6">
    <source>
        <dbReference type="Proteomes" id="UP000825935"/>
    </source>
</evidence>
<keyword evidence="6" id="KW-1185">Reference proteome</keyword>
<evidence type="ECO:0000313" key="5">
    <source>
        <dbReference type="EMBL" id="KAH7442320.1"/>
    </source>
</evidence>
<comment type="caution">
    <text evidence="5">The sequence shown here is derived from an EMBL/GenBank/DDBJ whole genome shotgun (WGS) entry which is preliminary data.</text>
</comment>
<feature type="compositionally biased region" description="Basic residues" evidence="3">
    <location>
        <begin position="809"/>
        <end position="818"/>
    </location>
</feature>
<organism evidence="5 6">
    <name type="scientific">Ceratopteris richardii</name>
    <name type="common">Triangle waterfern</name>
    <dbReference type="NCBI Taxonomy" id="49495"/>
    <lineage>
        <taxon>Eukaryota</taxon>
        <taxon>Viridiplantae</taxon>
        <taxon>Streptophyta</taxon>
        <taxon>Embryophyta</taxon>
        <taxon>Tracheophyta</taxon>
        <taxon>Polypodiopsida</taxon>
        <taxon>Polypodiidae</taxon>
        <taxon>Polypodiales</taxon>
        <taxon>Pteridineae</taxon>
        <taxon>Pteridaceae</taxon>
        <taxon>Parkerioideae</taxon>
        <taxon>Ceratopteris</taxon>
    </lineage>
</organism>
<name>A0A8T2V529_CERRI</name>
<dbReference type="EMBL" id="CM035408">
    <property type="protein sequence ID" value="KAH7442320.1"/>
    <property type="molecule type" value="Genomic_DNA"/>
</dbReference>
<dbReference type="SUPFAM" id="SSF54695">
    <property type="entry name" value="POZ domain"/>
    <property type="match status" value="1"/>
</dbReference>
<evidence type="ECO:0000256" key="3">
    <source>
        <dbReference type="SAM" id="MobiDB-lite"/>
    </source>
</evidence>
<dbReference type="AlphaFoldDB" id="A0A8T2V529"/>
<keyword evidence="2" id="KW-0833">Ubl conjugation pathway</keyword>
<dbReference type="Gene3D" id="3.30.710.10">
    <property type="entry name" value="Potassium Channel Kv1.1, Chain A"/>
    <property type="match status" value="1"/>
</dbReference>
<dbReference type="InterPro" id="IPR043454">
    <property type="entry name" value="NPH3/RPT2-like"/>
</dbReference>
<evidence type="ECO:0000259" key="4">
    <source>
        <dbReference type="PROSITE" id="PS51649"/>
    </source>
</evidence>
<dbReference type="Proteomes" id="UP000825935">
    <property type="component" value="Chromosome 3"/>
</dbReference>
<feature type="region of interest" description="Disordered" evidence="3">
    <location>
        <begin position="431"/>
        <end position="451"/>
    </location>
</feature>
<feature type="compositionally biased region" description="Basic and acidic residues" evidence="3">
    <location>
        <begin position="700"/>
        <end position="718"/>
    </location>
</feature>
<dbReference type="PANTHER" id="PTHR32370">
    <property type="entry name" value="OS12G0117600 PROTEIN"/>
    <property type="match status" value="1"/>
</dbReference>
<dbReference type="PROSITE" id="PS51649">
    <property type="entry name" value="NPH3"/>
    <property type="match status" value="1"/>
</dbReference>
<accession>A0A8T2V529</accession>
<gene>
    <name evidence="5" type="ORF">KP509_03G082100</name>
</gene>
<dbReference type="InterPro" id="IPR027356">
    <property type="entry name" value="NPH3_dom"/>
</dbReference>
<feature type="region of interest" description="Disordered" evidence="3">
    <location>
        <begin position="700"/>
        <end position="719"/>
    </location>
</feature>
<evidence type="ECO:0000256" key="1">
    <source>
        <dbReference type="ARBA" id="ARBA00004906"/>
    </source>
</evidence>
<reference evidence="5" key="1">
    <citation type="submission" date="2021-08" db="EMBL/GenBank/DDBJ databases">
        <title>WGS assembly of Ceratopteris richardii.</title>
        <authorList>
            <person name="Marchant D.B."/>
            <person name="Chen G."/>
            <person name="Jenkins J."/>
            <person name="Shu S."/>
            <person name="Leebens-Mack J."/>
            <person name="Grimwood J."/>
            <person name="Schmutz J."/>
            <person name="Soltis P."/>
            <person name="Soltis D."/>
            <person name="Chen Z.-H."/>
        </authorList>
    </citation>
    <scope>NUCLEOTIDE SEQUENCE</scope>
    <source>
        <strain evidence="5">Whitten #5841</strain>
        <tissue evidence="5">Leaf</tissue>
    </source>
</reference>
<feature type="compositionally biased region" description="Acidic residues" evidence="3">
    <location>
        <begin position="432"/>
        <end position="442"/>
    </location>
</feature>
<comment type="pathway">
    <text evidence="1">Protein modification; protein ubiquitination.</text>
</comment>
<evidence type="ECO:0000256" key="2">
    <source>
        <dbReference type="ARBA" id="ARBA00022786"/>
    </source>
</evidence>
<dbReference type="Pfam" id="PF03000">
    <property type="entry name" value="NPH3"/>
    <property type="match status" value="1"/>
</dbReference>
<sequence>MCSLSVFLCATVLEERVYTHRELWCFRGTSTHTVLLSYTHTLAHRYIIFLRMTADETIEIVLPQKQTHSIVPASRHAFTNAWNLSDAESDLIIKVGSVSYALHKAPLVSRCGLLRMLVAEGTEQQASKVDLEGIPGGAEGFELAAKFCYGMLPEINKNNVALLRCVAEFLDMSEDREQAPSLISLTGNYLERVLSKHSFKDVVTVLHTCESLSPLSEEIGVVNQFIECIVTMVLHNDNKRANEGHHTLITFHEFQHNMNNNIDWWVEDISMLGIKLFQRVLDSLQKRGLKTEAIGHALMYYAQKTLKNLTKKGLQSSDHGDTKSKFLPHDVAITVEHEQRVVVETIVSLLPHGRNIPINFLIGMLRIAHILDTTLACRLDLEKRIASQLHKATLDDLLLPSQGTQPGEGFFDISTIHNLVLSFIEQHKNQDEYNDDEGEDASADSRDDGLDGLNSTSVSHCPLVKVGKLVDGYLAEVAADANLPLSKFLGLAELLPAHARPDTDGLYRAVDIFMKTHVSMTDVEKKKICRIIDFQKLTPEASTHAAQNERLPVQAIVQVLYFEQMRIRNVMAGSHFPHSDEHPSPQGHHHPRLSPHGFSPHGHHLMSLHSPDSANLHYSHGSGNHITRASGTHSHTSHSPFSGHYEDLQRAQSSPGLTYKINNNNLCADLSPRDQYASVRLENRELKQEVARMKMRLNELEKSHPHTKQDLVQDEKGHHQLQHVHNSYNYNRQQEDHKADGGSTQPHQQHHSGFFHAFSKSLSKLNPFQHHKLAPAPAPVQTASSAISKRRVNSISTNEQSKRESANHKPNRRHSSST</sequence>
<proteinExistence type="predicted"/>
<feature type="compositionally biased region" description="Polar residues" evidence="3">
    <location>
        <begin position="621"/>
        <end position="640"/>
    </location>
</feature>
<feature type="domain" description="NPH3" evidence="4">
    <location>
        <begin position="263"/>
        <end position="566"/>
    </location>
</feature>
<feature type="region of interest" description="Disordered" evidence="3">
    <location>
        <begin position="574"/>
        <end position="650"/>
    </location>
</feature>
<protein>
    <recommendedName>
        <fullName evidence="4">NPH3 domain-containing protein</fullName>
    </recommendedName>
</protein>